<evidence type="ECO:0000313" key="3">
    <source>
        <dbReference type="Proteomes" id="UP000007755"/>
    </source>
</evidence>
<feature type="region of interest" description="Disordered" evidence="1">
    <location>
        <begin position="172"/>
        <end position="331"/>
    </location>
</feature>
<proteinExistence type="predicted"/>
<gene>
    <name evidence="2" type="ORF">G5I_03481</name>
</gene>
<accession>F4WD35</accession>
<dbReference type="InParanoid" id="F4WD35"/>
<dbReference type="AlphaFoldDB" id="F4WD35"/>
<evidence type="ECO:0000313" key="2">
    <source>
        <dbReference type="EMBL" id="EGI67892.1"/>
    </source>
</evidence>
<evidence type="ECO:0000256" key="1">
    <source>
        <dbReference type="SAM" id="MobiDB-lite"/>
    </source>
</evidence>
<reference evidence="2" key="1">
    <citation type="submission" date="2011-02" db="EMBL/GenBank/DDBJ databases">
        <title>The genome of the leaf-cutting ant Acromyrmex echinatior suggests key adaptations to social evolution and fungus farming.</title>
        <authorList>
            <person name="Nygaard S."/>
            <person name="Zhang G."/>
        </authorList>
    </citation>
    <scope>NUCLEOTIDE SEQUENCE</scope>
</reference>
<name>F4WD35_ACREC</name>
<sequence>MASLLGYPHSTRHAISGPCTFGNSRLGGHTQKFRDFEEDVRWYHWFGLRWRCQGSFQYPEVDSSSTSARRTREKAVELALEYDEQPLCAIAAVVTRELGTIAKAVEKSKNIKGDIVRDLWRAYTKLSAALSSVTRAVDGADRSGFGAWAEEKRKLERELVLLRSRNTFLERNRDRGRSTSRCTAASSRDGAPGIVWDSTMEWSGLESSTGAHSPIRTRSGRTAPAEGEESRHRVAVTEEDLETPYFRPPLQGVSKQMNPLSTATDRRVAPAGGTYPARRRKRKSDGEDEDRRMERILVRPSSPNGDGDSSDDGAGPKGAEQPASNQGKKGD</sequence>
<organism evidence="3">
    <name type="scientific">Acromyrmex echinatior</name>
    <name type="common">Panamanian leafcutter ant</name>
    <name type="synonym">Acromyrmex octospinosus echinatior</name>
    <dbReference type="NCBI Taxonomy" id="103372"/>
    <lineage>
        <taxon>Eukaryota</taxon>
        <taxon>Metazoa</taxon>
        <taxon>Ecdysozoa</taxon>
        <taxon>Arthropoda</taxon>
        <taxon>Hexapoda</taxon>
        <taxon>Insecta</taxon>
        <taxon>Pterygota</taxon>
        <taxon>Neoptera</taxon>
        <taxon>Endopterygota</taxon>
        <taxon>Hymenoptera</taxon>
        <taxon>Apocrita</taxon>
        <taxon>Aculeata</taxon>
        <taxon>Formicoidea</taxon>
        <taxon>Formicidae</taxon>
        <taxon>Myrmicinae</taxon>
        <taxon>Acromyrmex</taxon>
    </lineage>
</organism>
<protein>
    <submittedName>
        <fullName evidence="2">Uncharacterized protein</fullName>
    </submittedName>
</protein>
<dbReference type="Proteomes" id="UP000007755">
    <property type="component" value="Unassembled WGS sequence"/>
</dbReference>
<dbReference type="OrthoDB" id="7554581at2759"/>
<feature type="compositionally biased region" description="Polar residues" evidence="1">
    <location>
        <begin position="253"/>
        <end position="263"/>
    </location>
</feature>
<keyword evidence="3" id="KW-1185">Reference proteome</keyword>
<feature type="compositionally biased region" description="Polar residues" evidence="1">
    <location>
        <begin position="322"/>
        <end position="331"/>
    </location>
</feature>
<dbReference type="EMBL" id="GL888082">
    <property type="protein sequence ID" value="EGI67892.1"/>
    <property type="molecule type" value="Genomic_DNA"/>
</dbReference>
<feature type="compositionally biased region" description="Low complexity" evidence="1">
    <location>
        <begin position="179"/>
        <end position="188"/>
    </location>
</feature>